<dbReference type="AlphaFoldDB" id="A0A7W5C3I7"/>
<name>A0A7W5C3I7_9BACL</name>
<proteinExistence type="predicted"/>
<reference evidence="1 2" key="1">
    <citation type="submission" date="2020-08" db="EMBL/GenBank/DDBJ databases">
        <title>Genomic Encyclopedia of Type Strains, Phase III (KMG-III): the genomes of soil and plant-associated and newly described type strains.</title>
        <authorList>
            <person name="Whitman W."/>
        </authorList>
    </citation>
    <scope>NUCLEOTIDE SEQUENCE [LARGE SCALE GENOMIC DNA]</scope>
    <source>
        <strain evidence="1 2">CECT 8234</strain>
    </source>
</reference>
<dbReference type="Proteomes" id="UP000518605">
    <property type="component" value="Unassembled WGS sequence"/>
</dbReference>
<protein>
    <submittedName>
        <fullName evidence="1">Uncharacterized protein</fullName>
    </submittedName>
</protein>
<dbReference type="EMBL" id="JACHXW010000001">
    <property type="protein sequence ID" value="MBB3150426.1"/>
    <property type="molecule type" value="Genomic_DNA"/>
</dbReference>
<accession>A0A7W5C3I7</accession>
<evidence type="ECO:0000313" key="1">
    <source>
        <dbReference type="EMBL" id="MBB3150426.1"/>
    </source>
</evidence>
<gene>
    <name evidence="1" type="ORF">FHS16_000458</name>
</gene>
<evidence type="ECO:0000313" key="2">
    <source>
        <dbReference type="Proteomes" id="UP000518605"/>
    </source>
</evidence>
<sequence>MEEIFYAAETVDEQDQTAMDPRRMVKKRKPTYIACLYKRATLLAVDSYCIDRL</sequence>
<comment type="caution">
    <text evidence="1">The sequence shown here is derived from an EMBL/GenBank/DDBJ whole genome shotgun (WGS) entry which is preliminary data.</text>
</comment>
<organism evidence="1 2">
    <name type="scientific">Paenibacillus endophyticus</name>
    <dbReference type="NCBI Taxonomy" id="1294268"/>
    <lineage>
        <taxon>Bacteria</taxon>
        <taxon>Bacillati</taxon>
        <taxon>Bacillota</taxon>
        <taxon>Bacilli</taxon>
        <taxon>Bacillales</taxon>
        <taxon>Paenibacillaceae</taxon>
        <taxon>Paenibacillus</taxon>
    </lineage>
</organism>
<keyword evidence="2" id="KW-1185">Reference proteome</keyword>